<dbReference type="Proteomes" id="UP001492380">
    <property type="component" value="Unassembled WGS sequence"/>
</dbReference>
<dbReference type="EMBL" id="JBBWRZ010000008">
    <property type="protein sequence ID" value="KAK8230607.1"/>
    <property type="molecule type" value="Genomic_DNA"/>
</dbReference>
<organism evidence="3 4">
    <name type="scientific">Phyllosticta capitalensis</name>
    <dbReference type="NCBI Taxonomy" id="121624"/>
    <lineage>
        <taxon>Eukaryota</taxon>
        <taxon>Fungi</taxon>
        <taxon>Dikarya</taxon>
        <taxon>Ascomycota</taxon>
        <taxon>Pezizomycotina</taxon>
        <taxon>Dothideomycetes</taxon>
        <taxon>Dothideomycetes incertae sedis</taxon>
        <taxon>Botryosphaeriales</taxon>
        <taxon>Phyllostictaceae</taxon>
        <taxon>Phyllosticta</taxon>
    </lineage>
</organism>
<reference evidence="3 4" key="1">
    <citation type="submission" date="2024-04" db="EMBL/GenBank/DDBJ databases">
        <title>Phyllosticta paracitricarpa is synonymous to the EU quarantine fungus P. citricarpa based on phylogenomic analyses.</title>
        <authorList>
            <consortium name="Lawrence Berkeley National Laboratory"/>
            <person name="Van Ingen-Buijs V.A."/>
            <person name="Van Westerhoven A.C."/>
            <person name="Haridas S."/>
            <person name="Skiadas P."/>
            <person name="Martin F."/>
            <person name="Groenewald J.Z."/>
            <person name="Crous P.W."/>
            <person name="Seidl M.F."/>
        </authorList>
    </citation>
    <scope>NUCLEOTIDE SEQUENCE [LARGE SCALE GENOMIC DNA]</scope>
    <source>
        <strain evidence="3 4">CBS 123374</strain>
    </source>
</reference>
<evidence type="ECO:0008006" key="5">
    <source>
        <dbReference type="Google" id="ProtNLM"/>
    </source>
</evidence>
<name>A0ABR1YII4_9PEZI</name>
<feature type="region of interest" description="Disordered" evidence="1">
    <location>
        <begin position="107"/>
        <end position="128"/>
    </location>
</feature>
<feature type="chain" id="PRO_5046658412" description="Secreted protein" evidence="2">
    <location>
        <begin position="26"/>
        <end position="158"/>
    </location>
</feature>
<evidence type="ECO:0000256" key="2">
    <source>
        <dbReference type="SAM" id="SignalP"/>
    </source>
</evidence>
<comment type="caution">
    <text evidence="3">The sequence shown here is derived from an EMBL/GenBank/DDBJ whole genome shotgun (WGS) entry which is preliminary data.</text>
</comment>
<proteinExistence type="predicted"/>
<accession>A0ABR1YII4</accession>
<sequence length="158" mass="17608">MMTPNCSLFPAIFFLLRVLVFGGCANPLSSRIPAPLVRLPLSAAKKPPASSIRNEIVARNLLFLRVLTSQLRPNPFYVNPHTISDMSVAHRFTYNICTIDPTCTTSQGCSGTQKKRQLQGTPSQDTHSWESFKQPFSILLLTILNWPTQRAATKPTDH</sequence>
<keyword evidence="4" id="KW-1185">Reference proteome</keyword>
<gene>
    <name evidence="3" type="ORF">HDK90DRAFT_326646</name>
</gene>
<keyword evidence="2" id="KW-0732">Signal</keyword>
<feature type="signal peptide" evidence="2">
    <location>
        <begin position="1"/>
        <end position="25"/>
    </location>
</feature>
<evidence type="ECO:0000313" key="4">
    <source>
        <dbReference type="Proteomes" id="UP001492380"/>
    </source>
</evidence>
<evidence type="ECO:0000313" key="3">
    <source>
        <dbReference type="EMBL" id="KAK8230607.1"/>
    </source>
</evidence>
<evidence type="ECO:0000256" key="1">
    <source>
        <dbReference type="SAM" id="MobiDB-lite"/>
    </source>
</evidence>
<protein>
    <recommendedName>
        <fullName evidence="5">Secreted protein</fullName>
    </recommendedName>
</protein>